<comment type="similarity">
    <text evidence="3">Belongs to the AcsC/BcsC family.</text>
</comment>
<keyword evidence="7" id="KW-0135">Cellulose biosynthesis</keyword>
<comment type="subcellular location">
    <subcellularLocation>
        <location evidence="1">Cell outer membrane</location>
        <topology evidence="1">Peripheral membrane protein</topology>
    </subcellularLocation>
</comment>
<organism evidence="12 13">
    <name type="scientific">Acetobacter suratthaniensis</name>
    <dbReference type="NCBI Taxonomy" id="1502841"/>
    <lineage>
        <taxon>Bacteria</taxon>
        <taxon>Pseudomonadati</taxon>
        <taxon>Pseudomonadota</taxon>
        <taxon>Alphaproteobacteria</taxon>
        <taxon>Acetobacterales</taxon>
        <taxon>Acetobacteraceae</taxon>
        <taxon>Acetobacter</taxon>
    </lineage>
</organism>
<dbReference type="RefSeq" id="WP_207854089.1">
    <property type="nucleotide sequence ID" value="NZ_JAFVMG010000005.1"/>
</dbReference>
<evidence type="ECO:0000256" key="10">
    <source>
        <dbReference type="PROSITE-ProRule" id="PRU00339"/>
    </source>
</evidence>
<dbReference type="Gene3D" id="1.25.40.10">
    <property type="entry name" value="Tetratricopeptide repeat domain"/>
    <property type="match status" value="4"/>
</dbReference>
<dbReference type="PROSITE" id="PS50005">
    <property type="entry name" value="TPR"/>
    <property type="match status" value="1"/>
</dbReference>
<name>A0ABS3LLL6_9PROT</name>
<evidence type="ECO:0000256" key="4">
    <source>
        <dbReference type="ARBA" id="ARBA00022729"/>
    </source>
</evidence>
<accession>A0ABS3LLL6</accession>
<comment type="pathway">
    <text evidence="2">Glycan metabolism; bacterial cellulose biosynthesis.</text>
</comment>
<evidence type="ECO:0000256" key="7">
    <source>
        <dbReference type="ARBA" id="ARBA00022916"/>
    </source>
</evidence>
<dbReference type="SMART" id="SM00028">
    <property type="entry name" value="TPR"/>
    <property type="match status" value="5"/>
</dbReference>
<evidence type="ECO:0000313" key="13">
    <source>
        <dbReference type="Proteomes" id="UP000664399"/>
    </source>
</evidence>
<evidence type="ECO:0000259" key="11">
    <source>
        <dbReference type="Pfam" id="PF05420"/>
    </source>
</evidence>
<keyword evidence="8" id="KW-0472">Membrane</keyword>
<reference evidence="12 13" key="1">
    <citation type="submission" date="2021-03" db="EMBL/GenBank/DDBJ databases">
        <title>The complete genome sequence of Acetobacter suratthaniensis TBRC 1719.</title>
        <authorList>
            <person name="Charoenyingcharoen P."/>
            <person name="Yukphan P."/>
        </authorList>
    </citation>
    <scope>NUCLEOTIDE SEQUENCE [LARGE SCALE GENOMIC DNA]</scope>
    <source>
        <strain evidence="12 13">TBRC 1719</strain>
    </source>
</reference>
<evidence type="ECO:0000256" key="9">
    <source>
        <dbReference type="ARBA" id="ARBA00023237"/>
    </source>
</evidence>
<evidence type="ECO:0000313" key="12">
    <source>
        <dbReference type="EMBL" id="MBO1328258.1"/>
    </source>
</evidence>
<keyword evidence="13" id="KW-1185">Reference proteome</keyword>
<dbReference type="InterPro" id="IPR019734">
    <property type="entry name" value="TPR_rpt"/>
</dbReference>
<dbReference type="SUPFAM" id="SSF48452">
    <property type="entry name" value="TPR-like"/>
    <property type="match status" value="3"/>
</dbReference>
<evidence type="ECO:0000256" key="5">
    <source>
        <dbReference type="ARBA" id="ARBA00022737"/>
    </source>
</evidence>
<evidence type="ECO:0000256" key="6">
    <source>
        <dbReference type="ARBA" id="ARBA00022803"/>
    </source>
</evidence>
<evidence type="ECO:0000256" key="8">
    <source>
        <dbReference type="ARBA" id="ARBA00023136"/>
    </source>
</evidence>
<proteinExistence type="inferred from homology"/>
<dbReference type="Pfam" id="PF13432">
    <property type="entry name" value="TPR_16"/>
    <property type="match status" value="3"/>
</dbReference>
<keyword evidence="4" id="KW-0732">Signal</keyword>
<evidence type="ECO:0000256" key="2">
    <source>
        <dbReference type="ARBA" id="ARBA00005186"/>
    </source>
</evidence>
<keyword evidence="6 10" id="KW-0802">TPR repeat</keyword>
<dbReference type="InterPro" id="IPR003921">
    <property type="entry name" value="Cell_synth_C"/>
</dbReference>
<sequence length="1312" mass="142868">MEYPRLLVLKATHQHTALRAGKRLALLGALGTLWGGTLSSGMAQALADDPSGLAGSTALSSSAFAPAAPVRTALQSVTGEGTQDKALFYRLVTETEYWLAQHQFKHAQDTANRALDIEPQNAQALLLLGTAQKGQGDVAGAENTLERMESIGVSQDIRAALRDVIAANPVDPERLAQARALAVSGKMLPAAMAYKALFGNGPPPQDLALEYYTVLGSTILGYQEAVARLQEWLKRNPADLDAQLLYYRILTYRETSRIVGLDGLKKLAQADVSPRIRRQAYDAWRQALLWTAIRGSSVPLYYEWLSQHPKDAEIADRLAKAREEQKRIDADAARIDGYSQLNTGHVDEAEKGFQQALSYNAKDAAALGGVGLVAERQHDWQRAEQHFRMAMEADPATAEQWNAALAGVRKSMAGNSPLPGQIARALAAGRYEDARRDIARLAQVPGQQTVALLFRAQLEMKQGHRAEAEEAYRGVVSRTPGNAGAVAMLVTMLLQDGRLEDAESLIQNNGYAHSALAARVHSARLIQQAGEAADDDERISLLNDAVQATPNDPWVRLKLAQALAATHRAAQGQAVMAALTDQPHPSQEALAAAALYADGQNDFATSEALIRRMPPAAVTPDMHRVMERAQAQADISAAEHLGASAVNGLKALADRPDPSGQRALLVASALLRHDEPQAAYDVLKKGEEQAGKVSSSQRLSYAGLYLHIMAMSDAVSLQRRAQQGVLANLNAYDTQIQEPGQEPTEHETQTRAQVEDGFAAIQADALVKQGWPDDALRQLRQFTATHPDAIQSRLALARVYESKNMPAKALAENLEVLKSKPDDTRVLRASIHAATMADDSATASALTQKLQVLAPDERDTWSAVAENAQAHDDTRGQLAAMEHIQSLECDSDDSDTCDRHDVLKPDYRWPLIEAGYHDLRGATLPAAYHNLPEDTASAANSRSIVYLHDSLSPQLDGNLYVRNRTGVDGLGQLTELAVPITGTLPFESWNHRLSFSIAPTFLFTGNPYNSNAANHQFGQCATIGENGLCGGSGRHYYAQGVGLNINYVNRWFSADIGSSPLGFPIANILGDIEFAPHLTKDLVLRLRGGREMVTNSELSYAGVKDPVSGRTWGGVTREYGQGMFEWVRQLWSLYAGAGFAYLDGTHVISNTEVDAHAGGIATLWNDQERQRVRAGVDFSYYGYRRNSDLFTWGQGGYFSPQEYYAIMFPLEWSGHRGMWTWLLRGEGGFQHYSSNGSEYYPLHDGLQASAVAPSTEGRQSDSGIAGNVMGKVVYQATPSLRLGMQVGYSRAGDWSELTAFLMAHYTFDSFNP</sequence>
<dbReference type="PRINTS" id="PR01441">
    <property type="entry name" value="CELLSNTHASEC"/>
</dbReference>
<dbReference type="Proteomes" id="UP000664399">
    <property type="component" value="Unassembled WGS sequence"/>
</dbReference>
<dbReference type="InterPro" id="IPR011990">
    <property type="entry name" value="TPR-like_helical_dom_sf"/>
</dbReference>
<dbReference type="Pfam" id="PF05420">
    <property type="entry name" value="BCSC_C"/>
    <property type="match status" value="1"/>
</dbReference>
<keyword evidence="5" id="KW-0677">Repeat</keyword>
<dbReference type="PANTHER" id="PTHR44227">
    <property type="match status" value="1"/>
</dbReference>
<dbReference type="PANTHER" id="PTHR44227:SF3">
    <property type="entry name" value="PROTEIN O-MANNOSYL-TRANSFERASE TMTC4"/>
    <property type="match status" value="1"/>
</dbReference>
<protein>
    <submittedName>
        <fullName evidence="12">BCSC C-terminal domain-containing protein</fullName>
    </submittedName>
</protein>
<gene>
    <name evidence="12" type="ORF">J2D75_07185</name>
</gene>
<dbReference type="EMBL" id="JAFVMG010000005">
    <property type="protein sequence ID" value="MBO1328258.1"/>
    <property type="molecule type" value="Genomic_DNA"/>
</dbReference>
<dbReference type="InterPro" id="IPR008410">
    <property type="entry name" value="BCSC_C"/>
</dbReference>
<evidence type="ECO:0000256" key="3">
    <source>
        <dbReference type="ARBA" id="ARBA00005886"/>
    </source>
</evidence>
<feature type="repeat" description="TPR" evidence="10">
    <location>
        <begin position="364"/>
        <end position="397"/>
    </location>
</feature>
<evidence type="ECO:0000256" key="1">
    <source>
        <dbReference type="ARBA" id="ARBA00004339"/>
    </source>
</evidence>
<comment type="caution">
    <text evidence="12">The sequence shown here is derived from an EMBL/GenBank/DDBJ whole genome shotgun (WGS) entry which is preliminary data.</text>
</comment>
<feature type="domain" description="Cellulose synthase operon C C-terminal" evidence="11">
    <location>
        <begin position="972"/>
        <end position="1308"/>
    </location>
</feature>
<keyword evidence="9" id="KW-0998">Cell outer membrane</keyword>
<dbReference type="InterPro" id="IPR052346">
    <property type="entry name" value="O-mannosyl-transferase_TMTC"/>
</dbReference>